<organism evidence="3 4">
    <name type="scientific">Novosphingobium arvoryzae</name>
    <dbReference type="NCBI Taxonomy" id="1256514"/>
    <lineage>
        <taxon>Bacteria</taxon>
        <taxon>Pseudomonadati</taxon>
        <taxon>Pseudomonadota</taxon>
        <taxon>Alphaproteobacteria</taxon>
        <taxon>Sphingomonadales</taxon>
        <taxon>Sphingomonadaceae</taxon>
        <taxon>Novosphingobium</taxon>
    </lineage>
</organism>
<evidence type="ECO:0000256" key="2">
    <source>
        <dbReference type="SAM" id="Phobius"/>
    </source>
</evidence>
<sequence>MDTPEADPAEDPVEVPTLPPRRKRWWIMGGLLGATALGLTIAWIERETIADTVIAGQLDARKLPGTYTIESVGPLRQVLTNVVIGDPARPDLTVERVEIEITPTLGIPAVSRVTLVRPRLYGSYRAGSFSLGKLDSLLEGTGEGPSGLPSLELVLVDGRARLDSDFGAVGIKAEGRGNLHSGFTGTLAAIAPQLTAGACRAEQASLFGTVTTRDGAPGFKGPLRLAALDCPAQALQLRGAGLQIDAAANAALDTVGGQAGLETGALRLGGQNAAALRGDSRFSLKQGDLTASYRLSAARLGGTLAASTLALEGTLRSRDRLATFDSEGTLSGQDVRPGAGLDGQLAGLARSLDTTLGGPLLSAVRQGLAREGQGSRLSAGYTFRQTGELTSVVIPRGVLRGRSGADVLALSRFQLAAGGQSGLRLSGNVVTGGTGLPRLDGRIERQAGGTMLGRFRMPEYRAADSRLALPELVLVMRPTGTLGFSGRAIASGKLPGGFARGLSVPLDGNWSARSGLAAGRRCLPLTFDSLSLANLTIDSRTLTLCPPSGGAILRSDARGVRFAAGAGALNVAGRLGNTPIRIASGPVGFAVPGALVANRLDVALGPPESANRFQISNLTARIGQDITGRFVGTDVRLGAVPLDILGAAGDWRYANGALTIAGASFRLEDRELDDRFRPLIARDAALTLRDNRIGAEAMLREPASDREIVRVSIAHDLATARGHADLSVPGILFDKAVQPDTLTHLALGVIANARGTVSGAGRIDWTTEKVTSTGKFGTEKLDFAAAFGPTDGVSGTVEFTDLLGLVTAPDQRLKIGAINPGIEVYDGEMSFELLPDHVLMVNGAKWPFIDGTLELLPTRMALGVPETRRYTLRVTGINAAKFVERLELGNIAARGTFDGELPLVFDENGGWIRGGLLTSRAPGGNISYVGELTYKDLSAMGNFAFQTLRSLDFRRMEIGLDGALDGEIVTRMKIEGVRQGDGAKGSIVTRSLAGLPIQFNVNIRAPFQRLMTSFKALYDEEFIIDPRVLGLPGAGGETPPPPPANPAQPAIQPPVSRNKP</sequence>
<feature type="region of interest" description="Disordered" evidence="1">
    <location>
        <begin position="1032"/>
        <end position="1060"/>
    </location>
</feature>
<dbReference type="InterPro" id="IPR021730">
    <property type="entry name" value="YdbH"/>
</dbReference>
<dbReference type="Pfam" id="PF11739">
    <property type="entry name" value="YdbH-like"/>
    <property type="match status" value="1"/>
</dbReference>
<dbReference type="EMBL" id="BMZD01000007">
    <property type="protein sequence ID" value="GHA04133.1"/>
    <property type="molecule type" value="Genomic_DNA"/>
</dbReference>
<dbReference type="Proteomes" id="UP000634139">
    <property type="component" value="Unassembled WGS sequence"/>
</dbReference>
<dbReference type="RefSeq" id="WP_189542335.1">
    <property type="nucleotide sequence ID" value="NZ_BMZD01000007.1"/>
</dbReference>
<reference evidence="3" key="2">
    <citation type="submission" date="2020-09" db="EMBL/GenBank/DDBJ databases">
        <authorList>
            <person name="Sun Q."/>
            <person name="Kim S."/>
        </authorList>
    </citation>
    <scope>NUCLEOTIDE SEQUENCE</scope>
    <source>
        <strain evidence="3">KCTC 32422</strain>
    </source>
</reference>
<protein>
    <recommendedName>
        <fullName evidence="5">Dicarboxylate transport domain-containing protein</fullName>
    </recommendedName>
</protein>
<keyword evidence="2" id="KW-0472">Membrane</keyword>
<dbReference type="AlphaFoldDB" id="A0A918VK58"/>
<feature type="transmembrane region" description="Helical" evidence="2">
    <location>
        <begin position="25"/>
        <end position="44"/>
    </location>
</feature>
<evidence type="ECO:0000313" key="4">
    <source>
        <dbReference type="Proteomes" id="UP000634139"/>
    </source>
</evidence>
<reference evidence="3" key="1">
    <citation type="journal article" date="2014" name="Int. J. Syst. Evol. Microbiol.">
        <title>Complete genome sequence of Corynebacterium casei LMG S-19264T (=DSM 44701T), isolated from a smear-ripened cheese.</title>
        <authorList>
            <consortium name="US DOE Joint Genome Institute (JGI-PGF)"/>
            <person name="Walter F."/>
            <person name="Albersmeier A."/>
            <person name="Kalinowski J."/>
            <person name="Ruckert C."/>
        </authorList>
    </citation>
    <scope>NUCLEOTIDE SEQUENCE</scope>
    <source>
        <strain evidence="3">KCTC 32422</strain>
    </source>
</reference>
<accession>A0A918VK58</accession>
<keyword evidence="4" id="KW-1185">Reference proteome</keyword>
<evidence type="ECO:0000313" key="3">
    <source>
        <dbReference type="EMBL" id="GHA04133.1"/>
    </source>
</evidence>
<evidence type="ECO:0008006" key="5">
    <source>
        <dbReference type="Google" id="ProtNLM"/>
    </source>
</evidence>
<name>A0A918VK58_9SPHN</name>
<comment type="caution">
    <text evidence="3">The sequence shown here is derived from an EMBL/GenBank/DDBJ whole genome shotgun (WGS) entry which is preliminary data.</text>
</comment>
<gene>
    <name evidence="3" type="ORF">GCM10011617_26410</name>
</gene>
<proteinExistence type="predicted"/>
<keyword evidence="2" id="KW-0812">Transmembrane</keyword>
<keyword evidence="2" id="KW-1133">Transmembrane helix</keyword>
<evidence type="ECO:0000256" key="1">
    <source>
        <dbReference type="SAM" id="MobiDB-lite"/>
    </source>
</evidence>